<accession>A0ABT3WUF0</accession>
<evidence type="ECO:0000313" key="2">
    <source>
        <dbReference type="Proteomes" id="UP001081709"/>
    </source>
</evidence>
<keyword evidence="2" id="KW-1185">Reference proteome</keyword>
<gene>
    <name evidence="1" type="ORF">OS125_11495</name>
</gene>
<evidence type="ECO:0000313" key="1">
    <source>
        <dbReference type="EMBL" id="MCX7445855.1"/>
    </source>
</evidence>
<dbReference type="EMBL" id="JAPMKV010000010">
    <property type="protein sequence ID" value="MCX7445855.1"/>
    <property type="molecule type" value="Genomic_DNA"/>
</dbReference>
<dbReference type="Proteomes" id="UP001081709">
    <property type="component" value="Unassembled WGS sequence"/>
</dbReference>
<dbReference type="RefSeq" id="WP_267186876.1">
    <property type="nucleotide sequence ID" value="NZ_JAPMKV010000010.1"/>
</dbReference>
<reference evidence="1" key="1">
    <citation type="submission" date="2022-11" db="EMBL/GenBank/DDBJ databases">
        <title>Corynebacterium sp. isolated from Penguins.</title>
        <authorList>
            <person name="Sedlar K."/>
            <person name="Svec P."/>
        </authorList>
    </citation>
    <scope>NUCLEOTIDE SEQUENCE</scope>
    <source>
        <strain evidence="1">P7003</strain>
    </source>
</reference>
<organism evidence="1 2">
    <name type="scientific">Corynebacterium pygosceleis</name>
    <dbReference type="NCBI Taxonomy" id="2800406"/>
    <lineage>
        <taxon>Bacteria</taxon>
        <taxon>Bacillati</taxon>
        <taxon>Actinomycetota</taxon>
        <taxon>Actinomycetes</taxon>
        <taxon>Mycobacteriales</taxon>
        <taxon>Corynebacteriaceae</taxon>
        <taxon>Corynebacterium</taxon>
    </lineage>
</organism>
<comment type="caution">
    <text evidence="1">The sequence shown here is derived from an EMBL/GenBank/DDBJ whole genome shotgun (WGS) entry which is preliminary data.</text>
</comment>
<protein>
    <submittedName>
        <fullName evidence="1">Uncharacterized protein</fullName>
    </submittedName>
</protein>
<name>A0ABT3WUF0_9CORY</name>
<sequence>MTRHKPLAPEQKLDWLIHRGAGLAVHVGEWRDGVAAYHENHGLEHGPETIGRITAAAESLDLALEDMGLHLAHLERKNDE</sequence>
<proteinExistence type="predicted"/>